<dbReference type="InterPro" id="IPR022966">
    <property type="entry name" value="RNase_II/R_CS"/>
</dbReference>
<name>A0ABQ7JCM8_9APIC</name>
<dbReference type="PANTHER" id="PTHR23355:SF9">
    <property type="entry name" value="DIS3-LIKE EXONUCLEASE 2"/>
    <property type="match status" value="1"/>
</dbReference>
<dbReference type="InterPro" id="IPR012340">
    <property type="entry name" value="NA-bd_OB-fold"/>
</dbReference>
<organism evidence="2 3">
    <name type="scientific">Cardiosporidium cionae</name>
    <dbReference type="NCBI Taxonomy" id="476202"/>
    <lineage>
        <taxon>Eukaryota</taxon>
        <taxon>Sar</taxon>
        <taxon>Alveolata</taxon>
        <taxon>Apicomplexa</taxon>
        <taxon>Aconoidasida</taxon>
        <taxon>Nephromycida</taxon>
        <taxon>Cardiosporidium</taxon>
    </lineage>
</organism>
<evidence type="ECO:0000313" key="3">
    <source>
        <dbReference type="Proteomes" id="UP000823046"/>
    </source>
</evidence>
<feature type="domain" description="RNB" evidence="1">
    <location>
        <begin position="19"/>
        <end position="100"/>
    </location>
</feature>
<evidence type="ECO:0000313" key="2">
    <source>
        <dbReference type="EMBL" id="KAF8821777.1"/>
    </source>
</evidence>
<dbReference type="Proteomes" id="UP000823046">
    <property type="component" value="Unassembled WGS sequence"/>
</dbReference>
<dbReference type="InterPro" id="IPR001900">
    <property type="entry name" value="RNase_II/R"/>
</dbReference>
<reference evidence="2 3" key="1">
    <citation type="journal article" date="2020" name="bioRxiv">
        <title>Metabolic contributions of an alphaproteobacterial endosymbiont in the apicomplexan Cardiosporidium cionae.</title>
        <authorList>
            <person name="Hunter E.S."/>
            <person name="Paight C.J."/>
            <person name="Lane C.E."/>
        </authorList>
    </citation>
    <scope>NUCLEOTIDE SEQUENCE [LARGE SCALE GENOMIC DNA]</scope>
    <source>
        <strain evidence="2">ESH_2018</strain>
    </source>
</reference>
<dbReference type="EMBL" id="JADAQX010000128">
    <property type="protein sequence ID" value="KAF8821777.1"/>
    <property type="molecule type" value="Genomic_DNA"/>
</dbReference>
<protein>
    <submittedName>
        <fullName evidence="2">RNB family domain-containing protein</fullName>
    </submittedName>
</protein>
<dbReference type="InterPro" id="IPR050180">
    <property type="entry name" value="RNR_Ribonuclease"/>
</dbReference>
<dbReference type="PANTHER" id="PTHR23355">
    <property type="entry name" value="RIBONUCLEASE"/>
    <property type="match status" value="1"/>
</dbReference>
<sequence>MSKIDTFLSKLEIDHNFTSSGAIQGSLLSIAENYGNLVSAAIEVLLRKPMSRANYFIMDKNLKKSSHHFALNFKYYTHFTSPIRRYADLLVHRLLWETISNKCIQKGENSLFMDIHPRMTKHILENQCTLCNYKRMKAKDASLACEWAFFCSYLRSLPHPCITVAVPCSIFSSSVEVCLPRLGRQAQLSFSPDTCLMDALSQRSKDRLKFPYSILFVNTHKINIFWTSEDCNNNQAQSLKILSCIPVFILPSTTSYTELFVSVIPPQDLLFQDQAGKLDALILGEISTKAFHLPEKFQDELNMPLKSLTEVSPKAT</sequence>
<gene>
    <name evidence="2" type="ORF">IE077_000193</name>
</gene>
<evidence type="ECO:0000259" key="1">
    <source>
        <dbReference type="Pfam" id="PF00773"/>
    </source>
</evidence>
<proteinExistence type="predicted"/>
<dbReference type="Pfam" id="PF00773">
    <property type="entry name" value="RNB"/>
    <property type="match status" value="1"/>
</dbReference>
<accession>A0ABQ7JCM8</accession>
<comment type="caution">
    <text evidence="2">The sequence shown here is derived from an EMBL/GenBank/DDBJ whole genome shotgun (WGS) entry which is preliminary data.</text>
</comment>
<keyword evidence="3" id="KW-1185">Reference proteome</keyword>
<dbReference type="SUPFAM" id="SSF50249">
    <property type="entry name" value="Nucleic acid-binding proteins"/>
    <property type="match status" value="1"/>
</dbReference>
<dbReference type="PROSITE" id="PS01175">
    <property type="entry name" value="RIBONUCLEASE_II"/>
    <property type="match status" value="1"/>
</dbReference>